<dbReference type="SUPFAM" id="SSF49764">
    <property type="entry name" value="HSP20-like chaperones"/>
    <property type="match status" value="1"/>
</dbReference>
<dbReference type="InterPro" id="IPR008978">
    <property type="entry name" value="HSP20-like_chaperone"/>
</dbReference>
<dbReference type="RefSeq" id="WP_275118207.1">
    <property type="nucleotide sequence ID" value="NZ_JAOTPO010000005.1"/>
</dbReference>
<dbReference type="Proteomes" id="UP001148125">
    <property type="component" value="Unassembled WGS sequence"/>
</dbReference>
<accession>A0ABT5VDQ0</accession>
<sequence>MNNFDPFQHVKQFQHYFDHFFREDFWDKFQNLPNNSMNQLKVNLYESGYELVCAIILPGLKSKEDISIYIDENVIEVEGQMNFNLNGYRTLQEEANPGNFKRSIDLPYPIRRDRVETAYRKGVLYIHCHRLLTQNDRQQIAIQSIEDEDQ</sequence>
<dbReference type="InterPro" id="IPR002068">
    <property type="entry name" value="A-crystallin/Hsp20_dom"/>
</dbReference>
<evidence type="ECO:0000256" key="1">
    <source>
        <dbReference type="PROSITE-ProRule" id="PRU00285"/>
    </source>
</evidence>
<dbReference type="Pfam" id="PF00011">
    <property type="entry name" value="HSP20"/>
    <property type="match status" value="1"/>
</dbReference>
<comment type="caution">
    <text evidence="4">The sequence shown here is derived from an EMBL/GenBank/DDBJ whole genome shotgun (WGS) entry which is preliminary data.</text>
</comment>
<gene>
    <name evidence="4" type="ORF">N7Z68_09325</name>
</gene>
<evidence type="ECO:0000259" key="3">
    <source>
        <dbReference type="PROSITE" id="PS01031"/>
    </source>
</evidence>
<dbReference type="Gene3D" id="2.60.40.790">
    <property type="match status" value="1"/>
</dbReference>
<evidence type="ECO:0000256" key="2">
    <source>
        <dbReference type="RuleBase" id="RU003616"/>
    </source>
</evidence>
<evidence type="ECO:0000313" key="4">
    <source>
        <dbReference type="EMBL" id="MDE5413588.1"/>
    </source>
</evidence>
<keyword evidence="5" id="KW-1185">Reference proteome</keyword>
<comment type="similarity">
    <text evidence="1 2">Belongs to the small heat shock protein (HSP20) family.</text>
</comment>
<name>A0ABT5VDQ0_9BACI</name>
<dbReference type="PROSITE" id="PS01031">
    <property type="entry name" value="SHSP"/>
    <property type="match status" value="1"/>
</dbReference>
<feature type="domain" description="SHSP" evidence="3">
    <location>
        <begin position="33"/>
        <end position="145"/>
    </location>
</feature>
<dbReference type="EMBL" id="JAOTPO010000005">
    <property type="protein sequence ID" value="MDE5413588.1"/>
    <property type="molecule type" value="Genomic_DNA"/>
</dbReference>
<reference evidence="4" key="1">
    <citation type="submission" date="2024-05" db="EMBL/GenBank/DDBJ databases">
        <title>Alkalihalobacillus sp. strain MEB203 novel alkaliphilic bacterium from Lonar Lake, India.</title>
        <authorList>
            <person name="Joshi A."/>
            <person name="Thite S."/>
            <person name="Mengade P."/>
        </authorList>
    </citation>
    <scope>NUCLEOTIDE SEQUENCE</scope>
    <source>
        <strain evidence="4">MEB 203</strain>
    </source>
</reference>
<evidence type="ECO:0000313" key="5">
    <source>
        <dbReference type="Proteomes" id="UP001148125"/>
    </source>
</evidence>
<dbReference type="CDD" id="cd06464">
    <property type="entry name" value="ACD_sHsps-like"/>
    <property type="match status" value="1"/>
</dbReference>
<organism evidence="4 5">
    <name type="scientific">Alkalihalobacterium chitinilyticum</name>
    <dbReference type="NCBI Taxonomy" id="2980103"/>
    <lineage>
        <taxon>Bacteria</taxon>
        <taxon>Bacillati</taxon>
        <taxon>Bacillota</taxon>
        <taxon>Bacilli</taxon>
        <taxon>Bacillales</taxon>
        <taxon>Bacillaceae</taxon>
        <taxon>Alkalihalobacterium</taxon>
    </lineage>
</organism>
<protein>
    <submittedName>
        <fullName evidence="4">Hsp20/alpha crystallin family protein</fullName>
    </submittedName>
</protein>
<proteinExistence type="inferred from homology"/>